<evidence type="ECO:0000313" key="1">
    <source>
        <dbReference type="EMBL" id="OLO04728.1"/>
    </source>
</evidence>
<dbReference type="PANTHER" id="PTHR30289">
    <property type="entry name" value="UNCHARACTERIZED PROTEIN YBCL-RELATED"/>
    <property type="match status" value="1"/>
</dbReference>
<dbReference type="Proteomes" id="UP000186878">
    <property type="component" value="Unassembled WGS sequence"/>
</dbReference>
<dbReference type="CDD" id="cd00865">
    <property type="entry name" value="PEBP_bact_arch"/>
    <property type="match status" value="1"/>
</dbReference>
<gene>
    <name evidence="1" type="ORF">BTW07_08000</name>
</gene>
<dbReference type="PANTHER" id="PTHR30289:SF1">
    <property type="entry name" value="PEBP (PHOSPHATIDYLETHANOLAMINE-BINDING PROTEIN) FAMILY PROTEIN"/>
    <property type="match status" value="1"/>
</dbReference>
<dbReference type="SUPFAM" id="SSF49777">
    <property type="entry name" value="PEBP-like"/>
    <property type="match status" value="1"/>
</dbReference>
<reference evidence="1 2" key="1">
    <citation type="submission" date="2016-12" db="EMBL/GenBank/DDBJ databases">
        <title>Draft genome sequences of strains Salinicola socius SMB35, Salinicola sp. MH3R3-1 and Chromohalobacter sp. SMB17 from the Verkhnekamsk potash mining region of Russia.</title>
        <authorList>
            <person name="Mavrodi D.V."/>
            <person name="Olsson B.E."/>
            <person name="Korsakova E.S."/>
            <person name="Pyankova A."/>
            <person name="Mavrodi O.V."/>
            <person name="Plotnikova E.G."/>
        </authorList>
    </citation>
    <scope>NUCLEOTIDE SEQUENCE [LARGE SCALE GENOMIC DNA]</scope>
    <source>
        <strain evidence="1 2">SMB35</strain>
    </source>
</reference>
<accession>A0A1Q8STL2</accession>
<dbReference type="AlphaFoldDB" id="A0A1Q8STL2"/>
<dbReference type="Pfam" id="PF01161">
    <property type="entry name" value="PBP"/>
    <property type="match status" value="1"/>
</dbReference>
<organism evidence="1 2">
    <name type="scientific">Salinicola socius</name>
    <dbReference type="NCBI Taxonomy" id="404433"/>
    <lineage>
        <taxon>Bacteria</taxon>
        <taxon>Pseudomonadati</taxon>
        <taxon>Pseudomonadota</taxon>
        <taxon>Gammaproteobacteria</taxon>
        <taxon>Oceanospirillales</taxon>
        <taxon>Halomonadaceae</taxon>
        <taxon>Salinicola</taxon>
    </lineage>
</organism>
<dbReference type="Gene3D" id="3.90.280.10">
    <property type="entry name" value="PEBP-like"/>
    <property type="match status" value="1"/>
</dbReference>
<keyword evidence="2" id="KW-1185">Reference proteome</keyword>
<dbReference type="STRING" id="404433.BTW07_08000"/>
<proteinExistence type="predicted"/>
<dbReference type="InterPro" id="IPR008914">
    <property type="entry name" value="PEBP"/>
</dbReference>
<dbReference type="OrthoDB" id="9797506at2"/>
<dbReference type="InterPro" id="IPR036610">
    <property type="entry name" value="PEBP-like_sf"/>
</dbReference>
<comment type="caution">
    <text evidence="1">The sequence shown here is derived from an EMBL/GenBank/DDBJ whole genome shotgun (WGS) entry which is preliminary data.</text>
</comment>
<dbReference type="NCBIfam" id="TIGR00481">
    <property type="entry name" value="YbhB/YbcL family Raf kinase inhibitor-like protein"/>
    <property type="match status" value="1"/>
</dbReference>
<dbReference type="RefSeq" id="WP_075569629.1">
    <property type="nucleotide sequence ID" value="NZ_MSDO01000009.1"/>
</dbReference>
<dbReference type="EMBL" id="MSDO01000009">
    <property type="protein sequence ID" value="OLO04728.1"/>
    <property type="molecule type" value="Genomic_DNA"/>
</dbReference>
<sequence length="207" mass="22564">MRLTIKGIEEGKPIPAPFAFAVPDPEQHMRFSDNRNPEVRWLDAPQGTQSFVLLVTDPDVPGVADDVNQEGKTLPAELPRVDFYHWVLIDIPREINLIEEGEMADGVVPKGKTPGQTAKGISGINGYTGFLAGDPDMAGVYGGYDGPCPPWNDDVIHRYTFGLFALDIPTLELAGEFTGEQAREAMKGHVLAESSVTGTYTLNPDLR</sequence>
<protein>
    <submittedName>
        <fullName evidence="1">Phospholipid-binding protein</fullName>
    </submittedName>
</protein>
<name>A0A1Q8STL2_9GAMM</name>
<dbReference type="InterPro" id="IPR005247">
    <property type="entry name" value="YbhB_YbcL/LppC-like"/>
</dbReference>
<evidence type="ECO:0000313" key="2">
    <source>
        <dbReference type="Proteomes" id="UP000186878"/>
    </source>
</evidence>